<evidence type="ECO:0000313" key="7">
    <source>
        <dbReference type="Proteomes" id="UP000219775"/>
    </source>
</evidence>
<keyword evidence="2" id="KW-1003">Cell membrane</keyword>
<dbReference type="InterPro" id="IPR050833">
    <property type="entry name" value="Poly_Biosynth_Transport"/>
</dbReference>
<reference evidence="6 7" key="1">
    <citation type="submission" date="2017-09" db="EMBL/GenBank/DDBJ databases">
        <title>Large-scale bioinformatics analysis of Bacillus genomes uncovers conserved roles of natural products in bacterial physiology.</title>
        <authorList>
            <consortium name="Agbiome Team Llc"/>
            <person name="Bleich R.M."/>
            <person name="Grubbs K.J."/>
            <person name="Santa Maria K.C."/>
            <person name="Allen S.E."/>
            <person name="Farag S."/>
            <person name="Shank E.A."/>
            <person name="Bowers A."/>
        </authorList>
    </citation>
    <scope>NUCLEOTIDE SEQUENCE [LARGE SCALE GENOMIC DNA]</scope>
    <source>
        <strain evidence="6 7">AFS009893</strain>
    </source>
</reference>
<sequence length="474" mass="54676">MEKNSLLKKFMEYALGSGIVLVLGFISSPLNTRLFTPSEYGKYSMFLLIANVINAIILVGLDQSFVRFFHEEESKSRGKLLYATLKIPIIMCLVVCSGIIIFYKSFSYVVFEAYSIQLLVLLVLNNFFMLFNRFSLLVIRMQQKGKMYSLMQIVQKTSNIILIVLFFIPLKNNFLALVYAFVISNMIVTIFAIYVEKEFWGFSQVRGKLKTSNSELIKFGIPLVFTFLITWLFQSIDRIFIQYFNDYNELGLYSAAFSIIALLNAVQSAFTMFWVPVAYEAYSKNESNVYFFEKINKIVTYLMFLIGILMIAFKDVIVFILGQDFREASAIMPFLVFMPLMYTISETTVLGISFKKKSNYHVIIAFSAALVNIVGNLVLVPSFGAKGAAISTGLSYIIFFSMRTLISRYLYRVNYSLMKFYIMTTSLAAFAIYATFNTFDIFYMIFLVFNLFILHILYKNVWLEYLLKGLKKNN</sequence>
<dbReference type="EMBL" id="NUDP01000008">
    <property type="protein sequence ID" value="PEM73086.1"/>
    <property type="molecule type" value="Genomic_DNA"/>
</dbReference>
<evidence type="ECO:0000256" key="4">
    <source>
        <dbReference type="ARBA" id="ARBA00022989"/>
    </source>
</evidence>
<evidence type="ECO:0000313" key="6">
    <source>
        <dbReference type="EMBL" id="PEM73086.1"/>
    </source>
</evidence>
<dbReference type="AlphaFoldDB" id="A0A2B6IJJ7"/>
<keyword evidence="4" id="KW-1133">Transmembrane helix</keyword>
<organism evidence="6 7">
    <name type="scientific">Bacillus pseudomycoides</name>
    <dbReference type="NCBI Taxonomy" id="64104"/>
    <lineage>
        <taxon>Bacteria</taxon>
        <taxon>Bacillati</taxon>
        <taxon>Bacillota</taxon>
        <taxon>Bacilli</taxon>
        <taxon>Bacillales</taxon>
        <taxon>Bacillaceae</taxon>
        <taxon>Bacillus</taxon>
        <taxon>Bacillus cereus group</taxon>
    </lineage>
</organism>
<dbReference type="Proteomes" id="UP000219775">
    <property type="component" value="Unassembled WGS sequence"/>
</dbReference>
<dbReference type="PANTHER" id="PTHR30250:SF11">
    <property type="entry name" value="O-ANTIGEN TRANSPORTER-RELATED"/>
    <property type="match status" value="1"/>
</dbReference>
<dbReference type="Pfam" id="PF01943">
    <property type="entry name" value="Polysacc_synt"/>
    <property type="match status" value="1"/>
</dbReference>
<comment type="subcellular location">
    <subcellularLocation>
        <location evidence="1">Cell membrane</location>
        <topology evidence="1">Multi-pass membrane protein</topology>
    </subcellularLocation>
</comment>
<evidence type="ECO:0000256" key="5">
    <source>
        <dbReference type="ARBA" id="ARBA00023136"/>
    </source>
</evidence>
<proteinExistence type="predicted"/>
<protein>
    <submittedName>
        <fullName evidence="6">Polysaccharide biosynthesis protein</fullName>
    </submittedName>
</protein>
<keyword evidence="3" id="KW-0812">Transmembrane</keyword>
<evidence type="ECO:0000256" key="2">
    <source>
        <dbReference type="ARBA" id="ARBA00022475"/>
    </source>
</evidence>
<name>A0A2B6IJJ7_9BACI</name>
<accession>A0A2B6IJJ7</accession>
<evidence type="ECO:0000256" key="3">
    <source>
        <dbReference type="ARBA" id="ARBA00022692"/>
    </source>
</evidence>
<comment type="caution">
    <text evidence="6">The sequence shown here is derived from an EMBL/GenBank/DDBJ whole genome shotgun (WGS) entry which is preliminary data.</text>
</comment>
<gene>
    <name evidence="6" type="ORF">CN613_02445</name>
</gene>
<dbReference type="InterPro" id="IPR002797">
    <property type="entry name" value="Polysacc_synth"/>
</dbReference>
<dbReference type="PANTHER" id="PTHR30250">
    <property type="entry name" value="PST FAMILY PREDICTED COLANIC ACID TRANSPORTER"/>
    <property type="match status" value="1"/>
</dbReference>
<evidence type="ECO:0000256" key="1">
    <source>
        <dbReference type="ARBA" id="ARBA00004651"/>
    </source>
</evidence>
<dbReference type="RefSeq" id="WP_097847465.1">
    <property type="nucleotide sequence ID" value="NZ_NUAS01000019.1"/>
</dbReference>
<keyword evidence="5" id="KW-0472">Membrane</keyword>
<dbReference type="GO" id="GO:0005886">
    <property type="term" value="C:plasma membrane"/>
    <property type="evidence" value="ECO:0007669"/>
    <property type="project" value="UniProtKB-SubCell"/>
</dbReference>